<keyword evidence="6" id="KW-0406">Ion transport</keyword>
<dbReference type="PANTHER" id="PTHR31503">
    <property type="entry name" value="VACUOLAR CALCIUM ION TRANSPORTER"/>
    <property type="match status" value="1"/>
</dbReference>
<evidence type="ECO:0000256" key="8">
    <source>
        <dbReference type="SAM" id="Phobius"/>
    </source>
</evidence>
<dbReference type="AlphaFoldDB" id="V4S4R1"/>
<dbReference type="GO" id="GO:0012505">
    <property type="term" value="C:endomembrane system"/>
    <property type="evidence" value="ECO:0007669"/>
    <property type="project" value="UniProtKB-SubCell"/>
</dbReference>
<evidence type="ECO:0000256" key="5">
    <source>
        <dbReference type="ARBA" id="ARBA00022989"/>
    </source>
</evidence>
<keyword evidence="11" id="KW-1185">Reference proteome</keyword>
<evidence type="ECO:0000259" key="9">
    <source>
        <dbReference type="Pfam" id="PF01699"/>
    </source>
</evidence>
<evidence type="ECO:0000256" key="4">
    <source>
        <dbReference type="ARBA" id="ARBA00022692"/>
    </source>
</evidence>
<dbReference type="InParanoid" id="V4S4R1"/>
<sequence>MTLRVSCNGAIEIIKVFVFSTKLNILIIFGPVAIVVVKTSGAHERLGFLLRMLGIIPLAERLGFVTEQDLQALLLSIMKFQFDIISISFLFLPPTKLLCSSSFQIHDKLLWHMMRVVQQSLLGSILSNMLLVLGSAFFYGGLAVASVNSGLLMAVMGLLFPAVLHATHTELHFGKSELALSRFSSYIMLVAYAAYLYFQLKSQRQLRDQVMGGNLSQDSPI</sequence>
<dbReference type="Gramene" id="ESR42393">
    <property type="protein sequence ID" value="ESR42393"/>
    <property type="gene ID" value="CICLE_v10013780mg"/>
</dbReference>
<keyword evidence="3" id="KW-0050">Antiport</keyword>
<feature type="transmembrane region" description="Helical" evidence="8">
    <location>
        <begin position="13"/>
        <end position="36"/>
    </location>
</feature>
<dbReference type="InterPro" id="IPR004837">
    <property type="entry name" value="NaCa_Exmemb"/>
</dbReference>
<dbReference type="Pfam" id="PF01699">
    <property type="entry name" value="Na_Ca_ex"/>
    <property type="match status" value="1"/>
</dbReference>
<feature type="domain" description="Sodium/calcium exchanger membrane region" evidence="9">
    <location>
        <begin position="114"/>
        <end position="200"/>
    </location>
</feature>
<keyword evidence="4 8" id="KW-0812">Transmembrane</keyword>
<dbReference type="OMA" id="MGWIFFL"/>
<dbReference type="InterPro" id="IPR044880">
    <property type="entry name" value="NCX_ion-bd_dom_sf"/>
</dbReference>
<dbReference type="GO" id="GO:0009705">
    <property type="term" value="C:plant-type vacuole membrane"/>
    <property type="evidence" value="ECO:0007669"/>
    <property type="project" value="TreeGrafter"/>
</dbReference>
<dbReference type="EMBL" id="KI536861">
    <property type="protein sequence ID" value="ESR42393.1"/>
    <property type="molecule type" value="Genomic_DNA"/>
</dbReference>
<evidence type="ECO:0000313" key="10">
    <source>
        <dbReference type="EMBL" id="ESR42393.1"/>
    </source>
</evidence>
<feature type="transmembrane region" description="Helical" evidence="8">
    <location>
        <begin position="179"/>
        <end position="198"/>
    </location>
</feature>
<dbReference type="Gene3D" id="1.20.1420.30">
    <property type="entry name" value="NCX, central ion-binding region"/>
    <property type="match status" value="1"/>
</dbReference>
<comment type="subcellular location">
    <subcellularLocation>
        <location evidence="1">Endomembrane system</location>
        <topology evidence="1">Multi-pass membrane protein</topology>
    </subcellularLocation>
</comment>
<proteinExistence type="predicted"/>
<protein>
    <recommendedName>
        <fullName evidence="9">Sodium/calcium exchanger membrane region domain-containing protein</fullName>
    </recommendedName>
</protein>
<dbReference type="eggNOG" id="KOG1397">
    <property type="taxonomic scope" value="Eukaryota"/>
</dbReference>
<gene>
    <name evidence="10" type="ORF">CICLE_v10013780mg</name>
</gene>
<evidence type="ECO:0000256" key="2">
    <source>
        <dbReference type="ARBA" id="ARBA00022448"/>
    </source>
</evidence>
<evidence type="ECO:0000256" key="7">
    <source>
        <dbReference type="ARBA" id="ARBA00023136"/>
    </source>
</evidence>
<reference evidence="10 11" key="1">
    <citation type="submission" date="2013-10" db="EMBL/GenBank/DDBJ databases">
        <authorList>
            <consortium name="International Citrus Genome Consortium"/>
            <person name="Jenkins J."/>
            <person name="Schmutz J."/>
            <person name="Prochnik S."/>
            <person name="Rokhsar D."/>
            <person name="Gmitter F."/>
            <person name="Ollitrault P."/>
            <person name="Machado M."/>
            <person name="Talon M."/>
            <person name="Wincker P."/>
            <person name="Jaillon O."/>
            <person name="Morgante M."/>
        </authorList>
    </citation>
    <scope>NUCLEOTIDE SEQUENCE</scope>
    <source>
        <strain evidence="11">cv. Clemenules</strain>
    </source>
</reference>
<dbReference type="KEGG" id="cic:CICLE_v10013780mg"/>
<feature type="transmembrane region" description="Helical" evidence="8">
    <location>
        <begin position="121"/>
        <end position="144"/>
    </location>
</feature>
<organism evidence="10 11">
    <name type="scientific">Citrus clementina</name>
    <name type="common">Clementine</name>
    <name type="synonym">Citrus deliciosa x Citrus sinensis</name>
    <dbReference type="NCBI Taxonomy" id="85681"/>
    <lineage>
        <taxon>Eukaryota</taxon>
        <taxon>Viridiplantae</taxon>
        <taxon>Streptophyta</taxon>
        <taxon>Embryophyta</taxon>
        <taxon>Tracheophyta</taxon>
        <taxon>Spermatophyta</taxon>
        <taxon>Magnoliopsida</taxon>
        <taxon>eudicotyledons</taxon>
        <taxon>Gunneridae</taxon>
        <taxon>Pentapetalae</taxon>
        <taxon>rosids</taxon>
        <taxon>malvids</taxon>
        <taxon>Sapindales</taxon>
        <taxon>Rutaceae</taxon>
        <taxon>Aurantioideae</taxon>
        <taxon>Citrus</taxon>
    </lineage>
</organism>
<dbReference type="PANTHER" id="PTHR31503:SF49">
    <property type="entry name" value="VACUOLAR CATION_PROTON EXCHANGER"/>
    <property type="match status" value="1"/>
</dbReference>
<keyword evidence="5 8" id="KW-1133">Transmembrane helix</keyword>
<dbReference type="InterPro" id="IPR004713">
    <property type="entry name" value="CaH_exchang"/>
</dbReference>
<dbReference type="Proteomes" id="UP000030687">
    <property type="component" value="Unassembled WGS sequence"/>
</dbReference>
<evidence type="ECO:0000256" key="3">
    <source>
        <dbReference type="ARBA" id="ARBA00022449"/>
    </source>
</evidence>
<dbReference type="GO" id="GO:0015369">
    <property type="term" value="F:calcium:proton antiporter activity"/>
    <property type="evidence" value="ECO:0007669"/>
    <property type="project" value="TreeGrafter"/>
</dbReference>
<evidence type="ECO:0000313" key="11">
    <source>
        <dbReference type="Proteomes" id="UP000030687"/>
    </source>
</evidence>
<accession>V4S4R1</accession>
<evidence type="ECO:0000256" key="6">
    <source>
        <dbReference type="ARBA" id="ARBA00023065"/>
    </source>
</evidence>
<keyword evidence="2" id="KW-0813">Transport</keyword>
<name>V4S4R1_CITCL</name>
<feature type="transmembrane region" description="Helical" evidence="8">
    <location>
        <begin position="150"/>
        <end position="167"/>
    </location>
</feature>
<keyword evidence="7 8" id="KW-0472">Membrane</keyword>
<evidence type="ECO:0000256" key="1">
    <source>
        <dbReference type="ARBA" id="ARBA00004127"/>
    </source>
</evidence>
<dbReference type="GO" id="GO:0006874">
    <property type="term" value="P:intracellular calcium ion homeostasis"/>
    <property type="evidence" value="ECO:0007669"/>
    <property type="project" value="TreeGrafter"/>
</dbReference>